<evidence type="ECO:0000313" key="1">
    <source>
        <dbReference type="EMBL" id="KAI5431423.1"/>
    </source>
</evidence>
<dbReference type="AlphaFoldDB" id="A0A9D5B2I9"/>
<protein>
    <submittedName>
        <fullName evidence="1">Uncharacterized protein</fullName>
    </submittedName>
</protein>
<sequence length="122" mass="13811">MINHSIIKIFTTKMGITSRGFNFKNTLFNSKKRHIKSTTSQIKNQHILLTNTGSFLVKTVSNSCCSWLIDNSHNIQPSNNSSIFGCLTLRIIKVSRYSNNGVLNSQTKISLGNLTHLYQNHR</sequence>
<dbReference type="Proteomes" id="UP001058974">
    <property type="component" value="Chromosome 3"/>
</dbReference>
<dbReference type="EMBL" id="JAMSHJ010000003">
    <property type="protein sequence ID" value="KAI5431423.1"/>
    <property type="molecule type" value="Genomic_DNA"/>
</dbReference>
<accession>A0A9D5B2I9</accession>
<reference evidence="1 2" key="1">
    <citation type="journal article" date="2022" name="Nat. Genet.">
        <title>Improved pea reference genome and pan-genome highlight genomic features and evolutionary characteristics.</title>
        <authorList>
            <person name="Yang T."/>
            <person name="Liu R."/>
            <person name="Luo Y."/>
            <person name="Hu S."/>
            <person name="Wang D."/>
            <person name="Wang C."/>
            <person name="Pandey M.K."/>
            <person name="Ge S."/>
            <person name="Xu Q."/>
            <person name="Li N."/>
            <person name="Li G."/>
            <person name="Huang Y."/>
            <person name="Saxena R.K."/>
            <person name="Ji Y."/>
            <person name="Li M."/>
            <person name="Yan X."/>
            <person name="He Y."/>
            <person name="Liu Y."/>
            <person name="Wang X."/>
            <person name="Xiang C."/>
            <person name="Varshney R.K."/>
            <person name="Ding H."/>
            <person name="Gao S."/>
            <person name="Zong X."/>
        </authorList>
    </citation>
    <scope>NUCLEOTIDE SEQUENCE [LARGE SCALE GENOMIC DNA]</scope>
    <source>
        <strain evidence="1 2">cv. Zhongwan 6</strain>
    </source>
</reference>
<name>A0A9D5B2I9_PEA</name>
<dbReference type="InterPro" id="IPR019651">
    <property type="entry name" value="Glutamate_DH_NAD-spec"/>
</dbReference>
<gene>
    <name evidence="1" type="ORF">KIW84_035567</name>
</gene>
<organism evidence="1 2">
    <name type="scientific">Pisum sativum</name>
    <name type="common">Garden pea</name>
    <name type="synonym">Lathyrus oleraceus</name>
    <dbReference type="NCBI Taxonomy" id="3888"/>
    <lineage>
        <taxon>Eukaryota</taxon>
        <taxon>Viridiplantae</taxon>
        <taxon>Streptophyta</taxon>
        <taxon>Embryophyta</taxon>
        <taxon>Tracheophyta</taxon>
        <taxon>Spermatophyta</taxon>
        <taxon>Magnoliopsida</taxon>
        <taxon>eudicotyledons</taxon>
        <taxon>Gunneridae</taxon>
        <taxon>Pentapetalae</taxon>
        <taxon>rosids</taxon>
        <taxon>fabids</taxon>
        <taxon>Fabales</taxon>
        <taxon>Fabaceae</taxon>
        <taxon>Papilionoideae</taxon>
        <taxon>50 kb inversion clade</taxon>
        <taxon>NPAAA clade</taxon>
        <taxon>Hologalegina</taxon>
        <taxon>IRL clade</taxon>
        <taxon>Fabeae</taxon>
        <taxon>Lathyrus</taxon>
    </lineage>
</organism>
<comment type="caution">
    <text evidence="1">The sequence shown here is derived from an EMBL/GenBank/DDBJ whole genome shotgun (WGS) entry which is preliminary data.</text>
</comment>
<dbReference type="Pfam" id="PF10712">
    <property type="entry name" value="NAD-GH"/>
    <property type="match status" value="1"/>
</dbReference>
<proteinExistence type="predicted"/>
<evidence type="ECO:0000313" key="2">
    <source>
        <dbReference type="Proteomes" id="UP001058974"/>
    </source>
</evidence>
<keyword evidence="2" id="KW-1185">Reference proteome</keyword>
<dbReference type="Gramene" id="Psat03G0556700-T1">
    <property type="protein sequence ID" value="KAI5431423.1"/>
    <property type="gene ID" value="KIW84_035567"/>
</dbReference>